<feature type="domain" description="T6SS Phospholipase effector Tle1-like catalytic" evidence="2">
    <location>
        <begin position="1"/>
        <end position="314"/>
    </location>
</feature>
<dbReference type="Proteomes" id="UP000053317">
    <property type="component" value="Unassembled WGS sequence"/>
</dbReference>
<reference evidence="3 4" key="1">
    <citation type="submission" date="2015-05" db="EMBL/GenBank/DDBJ databases">
        <title>Distinctive expansion of gene families associated with plant cell wall degradation and secondary metabolism in the genomes of grapevine trunk pathogens.</title>
        <authorList>
            <person name="Lawrence D.P."/>
            <person name="Travadon R."/>
            <person name="Rolshausen P.E."/>
            <person name="Baumgartner K."/>
        </authorList>
    </citation>
    <scope>NUCLEOTIDE SEQUENCE [LARGE SCALE GENOMIC DNA]</scope>
    <source>
        <strain evidence="3">UCRPC4</strain>
    </source>
</reference>
<feature type="compositionally biased region" description="Low complexity" evidence="1">
    <location>
        <begin position="218"/>
        <end position="229"/>
    </location>
</feature>
<sequence>MGGYKFLMKFYETGDDIYIFGFSRGAYIARFLAEMLDYIGLLEPGNEEMCEKARFAWKAFAQWQMRLDSTEKEREDKRKLFRYLSAFRDTFSRPVRRIRFLGLFDTVNSVPRFESSFMQRSKFPYTAKSSAIVIRHAVGIDERRAKFRQDLVGEKKNKSSKHQAVLRGRPFEKAVANTLHIPQKPVIPHDEPAQPNQRYRRKSHQHRGAGGGLGMDLSRSPARSISPIPEKGDSETHSLRTTASADGNSLIPPRRGVHDDLEDDDEADEAIPQDTQEVWFPGCHADIGGGWPLNKSKGEHISLSHGPLVWMVREARRAGLRFDEDKMAEMGCLDPDELDEATSTDAPEPPSAPVFHLQVDSGSPQATDIDNPINPGKNIPHTAAPSGGTNNFHQNLTTAFTSGLMHDSLAFSQGTPTTGVIAWNFMEYLPFRRMDLMPDNSWRSIRWPLPKGEVRDIPADALIHHSAIRRMEKDENYRPGNLIVGGGGRGIRKAPEEYGIGNWDVVREKGHLVGECVVRRRRAEQNGKGNGYG</sequence>
<name>A0A0G2H1S9_PHACM</name>
<protein>
    <recommendedName>
        <fullName evidence="2">T6SS Phospholipase effector Tle1-like catalytic domain-containing protein</fullName>
    </recommendedName>
</protein>
<gene>
    <name evidence="3" type="ORF">UCRPC4_g00065</name>
</gene>
<proteinExistence type="predicted"/>
<dbReference type="EMBL" id="LCWF01000001">
    <property type="protein sequence ID" value="KKY29273.1"/>
    <property type="molecule type" value="Genomic_DNA"/>
</dbReference>
<keyword evidence="4" id="KW-1185">Reference proteome</keyword>
<evidence type="ECO:0000256" key="1">
    <source>
        <dbReference type="SAM" id="MobiDB-lite"/>
    </source>
</evidence>
<dbReference type="PANTHER" id="PTHR33840">
    <property type="match status" value="1"/>
</dbReference>
<dbReference type="AlphaFoldDB" id="A0A0G2H1S9"/>
<feature type="compositionally biased region" description="Basic residues" evidence="1">
    <location>
        <begin position="198"/>
        <end position="207"/>
    </location>
</feature>
<dbReference type="OrthoDB" id="3162439at2759"/>
<evidence type="ECO:0000313" key="4">
    <source>
        <dbReference type="Proteomes" id="UP000053317"/>
    </source>
</evidence>
<organism evidence="3 4">
    <name type="scientific">Phaeomoniella chlamydospora</name>
    <name type="common">Phaeoacremonium chlamydosporum</name>
    <dbReference type="NCBI Taxonomy" id="158046"/>
    <lineage>
        <taxon>Eukaryota</taxon>
        <taxon>Fungi</taxon>
        <taxon>Dikarya</taxon>
        <taxon>Ascomycota</taxon>
        <taxon>Pezizomycotina</taxon>
        <taxon>Eurotiomycetes</taxon>
        <taxon>Chaetothyriomycetidae</taxon>
        <taxon>Phaeomoniellales</taxon>
        <taxon>Phaeomoniellaceae</taxon>
        <taxon>Phaeomoniella</taxon>
    </lineage>
</organism>
<feature type="region of interest" description="Disordered" evidence="1">
    <location>
        <begin position="180"/>
        <end position="267"/>
    </location>
</feature>
<evidence type="ECO:0000313" key="3">
    <source>
        <dbReference type="EMBL" id="KKY29273.1"/>
    </source>
</evidence>
<dbReference type="Pfam" id="PF09994">
    <property type="entry name" value="T6SS_Tle1-like_cat"/>
    <property type="match status" value="1"/>
</dbReference>
<accession>A0A0G2H1S9</accession>
<dbReference type="PANTHER" id="PTHR33840:SF2">
    <property type="entry name" value="TLE1 PHOSPHOLIPASE DOMAIN-CONTAINING PROTEIN"/>
    <property type="match status" value="1"/>
</dbReference>
<evidence type="ECO:0000259" key="2">
    <source>
        <dbReference type="Pfam" id="PF09994"/>
    </source>
</evidence>
<reference evidence="3 4" key="2">
    <citation type="submission" date="2015-05" db="EMBL/GenBank/DDBJ databases">
        <authorList>
            <person name="Morales-Cruz A."/>
            <person name="Amrine K.C."/>
            <person name="Cantu D."/>
        </authorList>
    </citation>
    <scope>NUCLEOTIDE SEQUENCE [LARGE SCALE GENOMIC DNA]</scope>
    <source>
        <strain evidence="3">UCRPC4</strain>
    </source>
</reference>
<comment type="caution">
    <text evidence="3">The sequence shown here is derived from an EMBL/GenBank/DDBJ whole genome shotgun (WGS) entry which is preliminary data.</text>
</comment>
<dbReference type="InterPro" id="IPR018712">
    <property type="entry name" value="Tle1-like_cat"/>
</dbReference>